<accession>A0A1X6YAR3</accession>
<dbReference type="GO" id="GO:0008703">
    <property type="term" value="F:5-amino-6-(5-phosphoribosylamino)uracil reductase activity"/>
    <property type="evidence" value="ECO:0007669"/>
    <property type="project" value="UniProtKB-EC"/>
</dbReference>
<name>A0A1X6YAR3_9RHOB</name>
<dbReference type="PANTHER" id="PTHR38011:SF7">
    <property type="entry name" value="2,5-DIAMINO-6-RIBOSYLAMINO-4(3H)-PYRIMIDINONE 5'-PHOSPHATE REDUCTASE"/>
    <property type="match status" value="1"/>
</dbReference>
<gene>
    <name evidence="17" type="primary">ribD</name>
    <name evidence="17" type="ORF">ROH8110_00275</name>
</gene>
<dbReference type="NCBIfam" id="TIGR00326">
    <property type="entry name" value="eubact_ribD"/>
    <property type="match status" value="1"/>
</dbReference>
<dbReference type="GO" id="GO:0008835">
    <property type="term" value="F:diaminohydroxyphosphoribosylaminopyrimidine deaminase activity"/>
    <property type="evidence" value="ECO:0007669"/>
    <property type="project" value="UniProtKB-EC"/>
</dbReference>
<dbReference type="SUPFAM" id="SSF53597">
    <property type="entry name" value="Dihydrofolate reductase-like"/>
    <property type="match status" value="1"/>
</dbReference>
<feature type="binding site" evidence="15">
    <location>
        <position position="77"/>
    </location>
    <ligand>
        <name>Zn(2+)</name>
        <dbReference type="ChEBI" id="CHEBI:29105"/>
        <note>catalytic</note>
    </ligand>
</feature>
<protein>
    <recommendedName>
        <fullName evidence="12">Riboflavin biosynthesis protein RibD</fullName>
    </recommendedName>
    <domain>
        <recommendedName>
            <fullName evidence="12">Diaminohydroxyphosphoribosylaminopyrimidine deaminase</fullName>
            <shortName evidence="12">DRAP deaminase</shortName>
            <ecNumber evidence="12">3.5.4.26</ecNumber>
        </recommendedName>
        <alternativeName>
            <fullName evidence="12">Riboflavin-specific deaminase</fullName>
        </alternativeName>
    </domain>
    <domain>
        <recommendedName>
            <fullName evidence="12">5-amino-6-(5-phosphoribosylamino)uracil reductase</fullName>
            <ecNumber evidence="12">1.1.1.193</ecNumber>
        </recommendedName>
        <alternativeName>
            <fullName evidence="12">HTP reductase</fullName>
        </alternativeName>
    </domain>
</protein>
<feature type="binding site" evidence="15">
    <location>
        <position position="86"/>
    </location>
    <ligand>
        <name>Zn(2+)</name>
        <dbReference type="ChEBI" id="CHEBI:29105"/>
        <note>catalytic</note>
    </ligand>
</feature>
<comment type="similarity">
    <text evidence="5 12">In the C-terminal section; belongs to the HTP reductase family.</text>
</comment>
<evidence type="ECO:0000256" key="5">
    <source>
        <dbReference type="ARBA" id="ARBA00007417"/>
    </source>
</evidence>
<feature type="binding site" evidence="14">
    <location>
        <position position="209"/>
    </location>
    <ligand>
        <name>substrate</name>
    </ligand>
</feature>
<keyword evidence="11" id="KW-0511">Multifunctional enzyme</keyword>
<dbReference type="InterPro" id="IPR011549">
    <property type="entry name" value="RibD_C"/>
</dbReference>
<dbReference type="EMBL" id="FWFU01000001">
    <property type="protein sequence ID" value="SLN13874.1"/>
    <property type="molecule type" value="Genomic_DNA"/>
</dbReference>
<dbReference type="CDD" id="cd01284">
    <property type="entry name" value="Riboflavin_deaminase-reductase"/>
    <property type="match status" value="1"/>
</dbReference>
<sequence>MRGEDARYMALALALGRRGQGRCWPNPAVGCVIVKGGRIVGRGWTAPGGRPHAEVRALKQAGEGARGATVYVSLEPCAHHGKTPPCADALIAAGVARVVAPIVDSDPRVAGQGFARLESAGIEVETGICAGEALRDLGGFLRRAETGLPHLTLKLAMSLDGRIATASGDSQWITGAEARRVVHAMRARHDAVMVGAGTARADDPMLTVRGLGITGQPVRVVVSRRLDLPLMSQLAQSAREVPLWLCHGPDPDAALAEAWDGVGATRIACDLTGRQLDMASVLRALGDKGITRVFCEGGGGLAASLLGAGLVDELVVFRAGIAIGAEGLPGIGALGLDRLAGAERFALAETRAVGGDTMSRWRRG</sequence>
<comment type="catalytic activity">
    <reaction evidence="12">
        <text>2,5-diamino-6-hydroxy-4-(5-phosphoribosylamino)-pyrimidine + H2O + H(+) = 5-amino-6-(5-phospho-D-ribosylamino)uracil + NH4(+)</text>
        <dbReference type="Rhea" id="RHEA:21868"/>
        <dbReference type="ChEBI" id="CHEBI:15377"/>
        <dbReference type="ChEBI" id="CHEBI:15378"/>
        <dbReference type="ChEBI" id="CHEBI:28938"/>
        <dbReference type="ChEBI" id="CHEBI:58453"/>
        <dbReference type="ChEBI" id="CHEBI:58614"/>
        <dbReference type="EC" id="3.5.4.26"/>
    </reaction>
</comment>
<dbReference type="PROSITE" id="PS00903">
    <property type="entry name" value="CYT_DCMP_DEAMINASES_1"/>
    <property type="match status" value="1"/>
</dbReference>
<keyword evidence="6 12" id="KW-0686">Riboflavin biosynthesis</keyword>
<keyword evidence="7 12" id="KW-0479">Metal-binding</keyword>
<dbReference type="PANTHER" id="PTHR38011">
    <property type="entry name" value="DIHYDROFOLATE REDUCTASE FAMILY PROTEIN (AFU_ORTHOLOGUE AFUA_8G06820)"/>
    <property type="match status" value="1"/>
</dbReference>
<evidence type="ECO:0000256" key="7">
    <source>
        <dbReference type="ARBA" id="ARBA00022723"/>
    </source>
</evidence>
<dbReference type="InterPro" id="IPR002734">
    <property type="entry name" value="RibDG_C"/>
</dbReference>
<evidence type="ECO:0000256" key="2">
    <source>
        <dbReference type="ARBA" id="ARBA00004882"/>
    </source>
</evidence>
<comment type="pathway">
    <text evidence="3 12">Cofactor biosynthesis; riboflavin biosynthesis; 5-amino-6-(D-ribitylamino)uracil from GTP: step 3/4.</text>
</comment>
<dbReference type="AlphaFoldDB" id="A0A1X6YAR3"/>
<keyword evidence="18" id="KW-1185">Reference proteome</keyword>
<dbReference type="Pfam" id="PF01872">
    <property type="entry name" value="RibD_C"/>
    <property type="match status" value="1"/>
</dbReference>
<dbReference type="InterPro" id="IPR002125">
    <property type="entry name" value="CMP_dCMP_dom"/>
</dbReference>
<dbReference type="RefSeq" id="WP_176236574.1">
    <property type="nucleotide sequence ID" value="NZ_FWFU01000001.1"/>
</dbReference>
<feature type="active site" description="Proton donor" evidence="13">
    <location>
        <position position="54"/>
    </location>
</feature>
<dbReference type="GO" id="GO:0050661">
    <property type="term" value="F:NADP binding"/>
    <property type="evidence" value="ECO:0007669"/>
    <property type="project" value="InterPro"/>
</dbReference>
<comment type="cofactor">
    <cofactor evidence="12 15">
        <name>Zn(2+)</name>
        <dbReference type="ChEBI" id="CHEBI:29105"/>
    </cofactor>
    <text evidence="12 15">Binds 1 zinc ion.</text>
</comment>
<feature type="binding site" evidence="15">
    <location>
        <position position="52"/>
    </location>
    <ligand>
        <name>Zn(2+)</name>
        <dbReference type="ChEBI" id="CHEBI:29105"/>
        <note>catalytic</note>
    </ligand>
</feature>
<dbReference type="EC" id="3.5.4.26" evidence="12"/>
<keyword evidence="12" id="KW-0378">Hydrolase</keyword>
<keyword evidence="8 12" id="KW-0862">Zinc</keyword>
<dbReference type="NCBIfam" id="TIGR00227">
    <property type="entry name" value="ribD_Cterm"/>
    <property type="match status" value="1"/>
</dbReference>
<dbReference type="UniPathway" id="UPA00275">
    <property type="reaction ID" value="UER00401"/>
</dbReference>
<organism evidence="17 18">
    <name type="scientific">Roseovarius halotolerans</name>
    <dbReference type="NCBI Taxonomy" id="505353"/>
    <lineage>
        <taxon>Bacteria</taxon>
        <taxon>Pseudomonadati</taxon>
        <taxon>Pseudomonadota</taxon>
        <taxon>Alphaproteobacteria</taxon>
        <taxon>Rhodobacterales</taxon>
        <taxon>Roseobacteraceae</taxon>
        <taxon>Roseovarius</taxon>
    </lineage>
</organism>
<feature type="binding site" evidence="14">
    <location>
        <begin position="298"/>
        <end position="304"/>
    </location>
    <ligand>
        <name>NADP(+)</name>
        <dbReference type="ChEBI" id="CHEBI:58349"/>
    </ligand>
</feature>
<dbReference type="GO" id="GO:0009231">
    <property type="term" value="P:riboflavin biosynthetic process"/>
    <property type="evidence" value="ECO:0007669"/>
    <property type="project" value="UniProtKB-UniPathway"/>
</dbReference>
<dbReference type="InterPro" id="IPR050765">
    <property type="entry name" value="Riboflavin_Biosynth_HTPR"/>
</dbReference>
<dbReference type="InterPro" id="IPR016193">
    <property type="entry name" value="Cytidine_deaminase-like"/>
</dbReference>
<comment type="function">
    <text evidence="1 12">Converts 2,5-diamino-6-(ribosylamino)-4(3h)-pyrimidinone 5'-phosphate into 5-amino-6-(ribosylamino)-2,4(1h,3h)-pyrimidinedione 5'-phosphate.</text>
</comment>
<feature type="binding site" evidence="14">
    <location>
        <position position="296"/>
    </location>
    <ligand>
        <name>substrate</name>
    </ligand>
</feature>
<evidence type="ECO:0000256" key="12">
    <source>
        <dbReference type="PIRNR" id="PIRNR006769"/>
    </source>
</evidence>
<evidence type="ECO:0000259" key="16">
    <source>
        <dbReference type="PROSITE" id="PS51747"/>
    </source>
</evidence>
<dbReference type="SUPFAM" id="SSF53927">
    <property type="entry name" value="Cytidine deaminase-like"/>
    <property type="match status" value="1"/>
</dbReference>
<evidence type="ECO:0000256" key="9">
    <source>
        <dbReference type="ARBA" id="ARBA00022857"/>
    </source>
</evidence>
<dbReference type="Gene3D" id="3.40.430.10">
    <property type="entry name" value="Dihydrofolate Reductase, subunit A"/>
    <property type="match status" value="1"/>
</dbReference>
<feature type="binding site" evidence="14">
    <location>
        <position position="202"/>
    </location>
    <ligand>
        <name>NADP(+)</name>
        <dbReference type="ChEBI" id="CHEBI:58349"/>
    </ligand>
</feature>
<evidence type="ECO:0000256" key="10">
    <source>
        <dbReference type="ARBA" id="ARBA00023002"/>
    </source>
</evidence>
<dbReference type="Pfam" id="PF00383">
    <property type="entry name" value="dCMP_cyt_deam_1"/>
    <property type="match status" value="1"/>
</dbReference>
<comment type="catalytic activity">
    <reaction evidence="12">
        <text>5-amino-6-(5-phospho-D-ribitylamino)uracil + NADP(+) = 5-amino-6-(5-phospho-D-ribosylamino)uracil + NADPH + H(+)</text>
        <dbReference type="Rhea" id="RHEA:17845"/>
        <dbReference type="ChEBI" id="CHEBI:15378"/>
        <dbReference type="ChEBI" id="CHEBI:57783"/>
        <dbReference type="ChEBI" id="CHEBI:58349"/>
        <dbReference type="ChEBI" id="CHEBI:58421"/>
        <dbReference type="ChEBI" id="CHEBI:58453"/>
        <dbReference type="EC" id="1.1.1.193"/>
    </reaction>
</comment>
<evidence type="ECO:0000256" key="8">
    <source>
        <dbReference type="ARBA" id="ARBA00022833"/>
    </source>
</evidence>
<feature type="binding site" evidence="14">
    <location>
        <position position="170"/>
    </location>
    <ligand>
        <name>substrate</name>
    </ligand>
</feature>
<feature type="domain" description="CMP/dCMP-type deaminase" evidence="16">
    <location>
        <begin position="3"/>
        <end position="125"/>
    </location>
</feature>
<comment type="pathway">
    <text evidence="2 12">Cofactor biosynthesis; riboflavin biosynthesis; 5-amino-6-(D-ribitylamino)uracil from GTP: step 2/4.</text>
</comment>
<dbReference type="Gene3D" id="3.40.140.10">
    <property type="entry name" value="Cytidine Deaminase, domain 2"/>
    <property type="match status" value="1"/>
</dbReference>
<evidence type="ECO:0000256" key="6">
    <source>
        <dbReference type="ARBA" id="ARBA00022619"/>
    </source>
</evidence>
<evidence type="ECO:0000256" key="15">
    <source>
        <dbReference type="PIRSR" id="PIRSR006769-3"/>
    </source>
</evidence>
<feature type="binding site" evidence="14">
    <location>
        <position position="156"/>
    </location>
    <ligand>
        <name>NADP(+)</name>
        <dbReference type="ChEBI" id="CHEBI:58349"/>
    </ligand>
</feature>
<feature type="binding site" evidence="14">
    <location>
        <position position="198"/>
    </location>
    <ligand>
        <name>NADP(+)</name>
        <dbReference type="ChEBI" id="CHEBI:58349"/>
    </ligand>
</feature>
<feature type="binding site" evidence="14">
    <location>
        <position position="206"/>
    </location>
    <ligand>
        <name>substrate</name>
    </ligand>
</feature>
<evidence type="ECO:0000256" key="3">
    <source>
        <dbReference type="ARBA" id="ARBA00004910"/>
    </source>
</evidence>
<dbReference type="EC" id="1.1.1.193" evidence="12"/>
<evidence type="ECO:0000256" key="1">
    <source>
        <dbReference type="ARBA" id="ARBA00002151"/>
    </source>
</evidence>
<dbReference type="InterPro" id="IPR016192">
    <property type="entry name" value="APOBEC/CMP_deaminase_Zn-bd"/>
</dbReference>
<feature type="binding site" evidence="14">
    <location>
        <position position="172"/>
    </location>
    <ligand>
        <name>NADP(+)</name>
        <dbReference type="ChEBI" id="CHEBI:58349"/>
    </ligand>
</feature>
<evidence type="ECO:0000256" key="13">
    <source>
        <dbReference type="PIRSR" id="PIRSR006769-1"/>
    </source>
</evidence>
<evidence type="ECO:0000256" key="4">
    <source>
        <dbReference type="ARBA" id="ARBA00005259"/>
    </source>
</evidence>
<evidence type="ECO:0000313" key="17">
    <source>
        <dbReference type="EMBL" id="SLN13874.1"/>
    </source>
</evidence>
<evidence type="ECO:0000313" key="18">
    <source>
        <dbReference type="Proteomes" id="UP000193207"/>
    </source>
</evidence>
<comment type="similarity">
    <text evidence="4 12">In the N-terminal section; belongs to the cytidine and deoxycytidylate deaminase family.</text>
</comment>
<dbReference type="PROSITE" id="PS51747">
    <property type="entry name" value="CYT_DCMP_DEAMINASES_2"/>
    <property type="match status" value="1"/>
</dbReference>
<evidence type="ECO:0000256" key="14">
    <source>
        <dbReference type="PIRSR" id="PIRSR006769-2"/>
    </source>
</evidence>
<keyword evidence="9 12" id="KW-0521">NADP</keyword>
<dbReference type="Proteomes" id="UP000193207">
    <property type="component" value="Unassembled WGS sequence"/>
</dbReference>
<feature type="binding site" evidence="14">
    <location>
        <position position="186"/>
    </location>
    <ligand>
        <name>substrate</name>
    </ligand>
</feature>
<evidence type="ECO:0000256" key="11">
    <source>
        <dbReference type="ARBA" id="ARBA00023268"/>
    </source>
</evidence>
<keyword evidence="10 12" id="KW-0560">Oxidoreductase</keyword>
<proteinExistence type="inferred from homology"/>
<dbReference type="InterPro" id="IPR004794">
    <property type="entry name" value="Eubact_RibD"/>
</dbReference>
<dbReference type="InterPro" id="IPR024072">
    <property type="entry name" value="DHFR-like_dom_sf"/>
</dbReference>
<reference evidence="17 18" key="1">
    <citation type="submission" date="2017-03" db="EMBL/GenBank/DDBJ databases">
        <authorList>
            <person name="Afonso C.L."/>
            <person name="Miller P.J."/>
            <person name="Scott M.A."/>
            <person name="Spackman E."/>
            <person name="Goraichik I."/>
            <person name="Dimitrov K.M."/>
            <person name="Suarez D.L."/>
            <person name="Swayne D.E."/>
        </authorList>
    </citation>
    <scope>NUCLEOTIDE SEQUENCE [LARGE SCALE GENOMIC DNA]</scope>
    <source>
        <strain evidence="17 18">CECT 8110</strain>
    </source>
</reference>
<dbReference type="PIRSF" id="PIRSF006769">
    <property type="entry name" value="RibD"/>
    <property type="match status" value="1"/>
</dbReference>
<dbReference type="GO" id="GO:0008270">
    <property type="term" value="F:zinc ion binding"/>
    <property type="evidence" value="ECO:0007669"/>
    <property type="project" value="InterPro"/>
</dbReference>